<accession>A0ABR2Z271</accession>
<reference evidence="5 6" key="1">
    <citation type="journal article" date="2024" name="Nat. Commun.">
        <title>Phylogenomics reveals the evolutionary origins of lichenization in chlorophyte algae.</title>
        <authorList>
            <person name="Puginier C."/>
            <person name="Libourel C."/>
            <person name="Otte J."/>
            <person name="Skaloud P."/>
            <person name="Haon M."/>
            <person name="Grisel S."/>
            <person name="Petersen M."/>
            <person name="Berrin J.G."/>
            <person name="Delaux P.M."/>
            <person name="Dal Grande F."/>
            <person name="Keller J."/>
        </authorList>
    </citation>
    <scope>NUCLEOTIDE SEQUENCE [LARGE SCALE GENOMIC DNA]</scope>
    <source>
        <strain evidence="5 6">SAG 216-7</strain>
    </source>
</reference>
<dbReference type="InterPro" id="IPR050600">
    <property type="entry name" value="SETD3_SETD6_MTase"/>
</dbReference>
<feature type="domain" description="SET" evidence="4">
    <location>
        <begin position="24"/>
        <end position="238"/>
    </location>
</feature>
<dbReference type="PROSITE" id="PS50280">
    <property type="entry name" value="SET"/>
    <property type="match status" value="1"/>
</dbReference>
<evidence type="ECO:0000313" key="5">
    <source>
        <dbReference type="EMBL" id="KAK9918262.1"/>
    </source>
</evidence>
<evidence type="ECO:0000259" key="4">
    <source>
        <dbReference type="PROSITE" id="PS50280"/>
    </source>
</evidence>
<keyword evidence="2" id="KW-0808">Transferase</keyword>
<evidence type="ECO:0000256" key="1">
    <source>
        <dbReference type="ARBA" id="ARBA00022603"/>
    </source>
</evidence>
<keyword evidence="6" id="KW-1185">Reference proteome</keyword>
<sequence length="357" mass="40608">MKTHKQLTWTDHLIDWVVVNGGTAGVRVGNVNGKGLRGVIAKKAFKEGDTIISIPDRLAVGLASHEYTAAELTFALLRLRSVHPEWWDFMTPYWDSLPREGEVLREQSFPEELLDLLQDDALAAEARKEREFAEGLYYGTVNRGYEQGSLAEEMPNLNMSLQEFKHLSSIIGSYTFAFPRKAGEKSMIRYMLPLMDKMNHASPEAATAYVRRDHTNAEFLVVAIKDIQMGEEVRFTYNLSLLRNDASLFKYGFVQQQDPPRLCAVDLPGGYLGGILEGPPWEYYAGGRLTTRAEQLRLSAILAKFPTAAEEDELILQRQREITGWARTFIEFRMLRKRALQHAIDFLNQTLSNRSTE</sequence>
<dbReference type="Gene3D" id="3.90.1410.10">
    <property type="entry name" value="set domain protein methyltransferase, domain 1"/>
    <property type="match status" value="1"/>
</dbReference>
<evidence type="ECO:0000256" key="2">
    <source>
        <dbReference type="ARBA" id="ARBA00022679"/>
    </source>
</evidence>
<gene>
    <name evidence="5" type="ORF">WJX75_002675</name>
</gene>
<name>A0ABR2Z271_9CHLO</name>
<comment type="caution">
    <text evidence="5">The sequence shown here is derived from an EMBL/GenBank/DDBJ whole genome shotgun (WGS) entry which is preliminary data.</text>
</comment>
<dbReference type="InterPro" id="IPR036464">
    <property type="entry name" value="Rubisco_LSMT_subst-bd_sf"/>
</dbReference>
<protein>
    <recommendedName>
        <fullName evidence="4">SET domain-containing protein</fullName>
    </recommendedName>
</protein>
<dbReference type="SUPFAM" id="SSF82199">
    <property type="entry name" value="SET domain"/>
    <property type="match status" value="1"/>
</dbReference>
<dbReference type="Proteomes" id="UP001491310">
    <property type="component" value="Unassembled WGS sequence"/>
</dbReference>
<keyword evidence="3" id="KW-0949">S-adenosyl-L-methionine</keyword>
<dbReference type="Gene3D" id="3.90.1420.10">
    <property type="entry name" value="Rubisco LSMT, substrate-binding domain"/>
    <property type="match status" value="1"/>
</dbReference>
<dbReference type="PANTHER" id="PTHR13271">
    <property type="entry name" value="UNCHARACTERIZED PUTATIVE METHYLTRANSFERASE"/>
    <property type="match status" value="1"/>
</dbReference>
<dbReference type="SUPFAM" id="SSF81822">
    <property type="entry name" value="RuBisCo LSMT C-terminal, substrate-binding domain"/>
    <property type="match status" value="1"/>
</dbReference>
<keyword evidence="1" id="KW-0489">Methyltransferase</keyword>
<dbReference type="EMBL" id="JALJOT010000001">
    <property type="protein sequence ID" value="KAK9918262.1"/>
    <property type="molecule type" value="Genomic_DNA"/>
</dbReference>
<dbReference type="InterPro" id="IPR001214">
    <property type="entry name" value="SET_dom"/>
</dbReference>
<evidence type="ECO:0000256" key="3">
    <source>
        <dbReference type="ARBA" id="ARBA00022691"/>
    </source>
</evidence>
<proteinExistence type="predicted"/>
<dbReference type="Pfam" id="PF00856">
    <property type="entry name" value="SET"/>
    <property type="match status" value="1"/>
</dbReference>
<dbReference type="InterPro" id="IPR046341">
    <property type="entry name" value="SET_dom_sf"/>
</dbReference>
<organism evidence="5 6">
    <name type="scientific">Coccomyxa subellipsoidea</name>
    <dbReference type="NCBI Taxonomy" id="248742"/>
    <lineage>
        <taxon>Eukaryota</taxon>
        <taxon>Viridiplantae</taxon>
        <taxon>Chlorophyta</taxon>
        <taxon>core chlorophytes</taxon>
        <taxon>Trebouxiophyceae</taxon>
        <taxon>Trebouxiophyceae incertae sedis</taxon>
        <taxon>Coccomyxaceae</taxon>
        <taxon>Coccomyxa</taxon>
    </lineage>
</organism>
<evidence type="ECO:0000313" key="6">
    <source>
        <dbReference type="Proteomes" id="UP001491310"/>
    </source>
</evidence>
<dbReference type="CDD" id="cd10527">
    <property type="entry name" value="SET_LSMT"/>
    <property type="match status" value="1"/>
</dbReference>